<gene>
    <name evidence="4" type="ORF">FXV83_04970</name>
</gene>
<dbReference type="GO" id="GO:0016787">
    <property type="term" value="F:hydrolase activity"/>
    <property type="evidence" value="ECO:0007669"/>
    <property type="project" value="UniProtKB-KW"/>
</dbReference>
<protein>
    <submittedName>
        <fullName evidence="4">Alpha/beta hydrolase</fullName>
    </submittedName>
</protein>
<dbReference type="Proteomes" id="UP000324797">
    <property type="component" value="Unassembled WGS sequence"/>
</dbReference>
<feature type="domain" description="Phospholipase/carboxylesterase/thioesterase" evidence="3">
    <location>
        <begin position="21"/>
        <end position="193"/>
    </location>
</feature>
<comment type="caution">
    <text evidence="4">The sequence shown here is derived from an EMBL/GenBank/DDBJ whole genome shotgun (WGS) entry which is preliminary data.</text>
</comment>
<evidence type="ECO:0000313" key="5">
    <source>
        <dbReference type="Proteomes" id="UP000324797"/>
    </source>
</evidence>
<evidence type="ECO:0000256" key="2">
    <source>
        <dbReference type="ARBA" id="ARBA00022801"/>
    </source>
</evidence>
<organism evidence="4 5">
    <name type="scientific">Bradyrhizobium hipponense</name>
    <dbReference type="NCBI Taxonomy" id="2605638"/>
    <lineage>
        <taxon>Bacteria</taxon>
        <taxon>Pseudomonadati</taxon>
        <taxon>Pseudomonadota</taxon>
        <taxon>Alphaproteobacteria</taxon>
        <taxon>Hyphomicrobiales</taxon>
        <taxon>Nitrobacteraceae</taxon>
        <taxon>Bradyrhizobium</taxon>
    </lineage>
</organism>
<evidence type="ECO:0000313" key="4">
    <source>
        <dbReference type="EMBL" id="TYO67680.1"/>
    </source>
</evidence>
<name>A0A5S4YTG4_9BRAD</name>
<dbReference type="InterPro" id="IPR003140">
    <property type="entry name" value="PLipase/COase/thioEstase"/>
</dbReference>
<dbReference type="AlphaFoldDB" id="A0A5S4YTG4"/>
<sequence>MTESAFIHRFEPATSAGSPPLLLLHGTGGDENDLVGLGKMISPGSALLSPRGRVLEHGMPRFFRRLTEGVFDEEDVRRRALELGDFVADARQQYGITAPVAVGFSNGANIAAALLLLKPDALAGAILLRAMVPLSDPPKAALDGKPILLLSGQADPIVSASNSARLAALLSEAGARVDHKVLPAGHQLSQADVTLSRDWIGDVEAKAAAADPRSSKKLENNPIHSSR</sequence>
<dbReference type="PANTHER" id="PTHR10655">
    <property type="entry name" value="LYSOPHOSPHOLIPASE-RELATED"/>
    <property type="match status" value="1"/>
</dbReference>
<dbReference type="Gene3D" id="3.40.50.1820">
    <property type="entry name" value="alpha/beta hydrolase"/>
    <property type="match status" value="1"/>
</dbReference>
<comment type="similarity">
    <text evidence="1">Belongs to the AB hydrolase superfamily. AB hydrolase 2 family.</text>
</comment>
<dbReference type="SUPFAM" id="SSF53474">
    <property type="entry name" value="alpha/beta-Hydrolases"/>
    <property type="match status" value="1"/>
</dbReference>
<dbReference type="RefSeq" id="WP_148738088.1">
    <property type="nucleotide sequence ID" value="NZ_VSTH01000015.1"/>
</dbReference>
<dbReference type="InterPro" id="IPR050565">
    <property type="entry name" value="LYPA1-2/EST-like"/>
</dbReference>
<dbReference type="EMBL" id="VSTH01000015">
    <property type="protein sequence ID" value="TYO67680.1"/>
    <property type="molecule type" value="Genomic_DNA"/>
</dbReference>
<dbReference type="PANTHER" id="PTHR10655:SF17">
    <property type="entry name" value="LYSOPHOSPHOLIPASE-LIKE PROTEIN 1"/>
    <property type="match status" value="1"/>
</dbReference>
<evidence type="ECO:0000256" key="1">
    <source>
        <dbReference type="ARBA" id="ARBA00006499"/>
    </source>
</evidence>
<accession>A0A5S4YTG4</accession>
<dbReference type="InterPro" id="IPR029058">
    <property type="entry name" value="AB_hydrolase_fold"/>
</dbReference>
<dbReference type="Pfam" id="PF02230">
    <property type="entry name" value="Abhydrolase_2"/>
    <property type="match status" value="1"/>
</dbReference>
<keyword evidence="5" id="KW-1185">Reference proteome</keyword>
<reference evidence="4 5" key="1">
    <citation type="submission" date="2019-08" db="EMBL/GenBank/DDBJ databases">
        <title>Bradyrhizobium hipponensis sp. nov., a rhizobium isolated from a Lupinus angustifolius root nodule in Tunisia.</title>
        <authorList>
            <person name="Off K."/>
            <person name="Rejili M."/>
            <person name="Mars M."/>
            <person name="Brachmann A."/>
            <person name="Marin M."/>
        </authorList>
    </citation>
    <scope>NUCLEOTIDE SEQUENCE [LARGE SCALE GENOMIC DNA]</scope>
    <source>
        <strain evidence="5">aSej3</strain>
    </source>
</reference>
<evidence type="ECO:0000259" key="3">
    <source>
        <dbReference type="Pfam" id="PF02230"/>
    </source>
</evidence>
<proteinExistence type="inferred from homology"/>
<keyword evidence="2 4" id="KW-0378">Hydrolase</keyword>